<accession>A0A218Z8D7</accession>
<feature type="region of interest" description="Disordered" evidence="3">
    <location>
        <begin position="1175"/>
        <end position="1219"/>
    </location>
</feature>
<comment type="subcellular location">
    <subcellularLocation>
        <location evidence="1">Cytoplasm</location>
    </subcellularLocation>
</comment>
<feature type="compositionally biased region" description="Basic and acidic residues" evidence="3">
    <location>
        <begin position="154"/>
        <end position="165"/>
    </location>
</feature>
<dbReference type="Pfam" id="PF04050">
    <property type="entry name" value="Upf2"/>
    <property type="match status" value="1"/>
</dbReference>
<dbReference type="GO" id="GO:0035145">
    <property type="term" value="C:exon-exon junction complex"/>
    <property type="evidence" value="ECO:0007669"/>
    <property type="project" value="TreeGrafter"/>
</dbReference>
<dbReference type="FunCoup" id="A0A218Z8D7">
    <property type="interactions" value="964"/>
</dbReference>
<evidence type="ECO:0000313" key="5">
    <source>
        <dbReference type="EMBL" id="OWP03436.1"/>
    </source>
</evidence>
<organism evidence="5 6">
    <name type="scientific">Diplocarpon coronariae</name>
    <dbReference type="NCBI Taxonomy" id="2795749"/>
    <lineage>
        <taxon>Eukaryota</taxon>
        <taxon>Fungi</taxon>
        <taxon>Dikarya</taxon>
        <taxon>Ascomycota</taxon>
        <taxon>Pezizomycotina</taxon>
        <taxon>Leotiomycetes</taxon>
        <taxon>Helotiales</taxon>
        <taxon>Drepanopezizaceae</taxon>
        <taxon>Diplocarpon</taxon>
    </lineage>
</organism>
<keyword evidence="2" id="KW-0963">Cytoplasm</keyword>
<feature type="domain" description="MIF4G" evidence="4">
    <location>
        <begin position="462"/>
        <end position="652"/>
    </location>
</feature>
<dbReference type="GO" id="GO:0003723">
    <property type="term" value="F:RNA binding"/>
    <property type="evidence" value="ECO:0007669"/>
    <property type="project" value="InterPro"/>
</dbReference>
<feature type="compositionally biased region" description="Basic and acidic residues" evidence="3">
    <location>
        <begin position="997"/>
        <end position="1007"/>
    </location>
</feature>
<dbReference type="Gene3D" id="1.25.40.180">
    <property type="match status" value="3"/>
</dbReference>
<dbReference type="SUPFAM" id="SSF48371">
    <property type="entry name" value="ARM repeat"/>
    <property type="match status" value="2"/>
</dbReference>
<evidence type="ECO:0000256" key="1">
    <source>
        <dbReference type="ARBA" id="ARBA00004496"/>
    </source>
</evidence>
<dbReference type="AlphaFoldDB" id="A0A218Z8D7"/>
<feature type="region of interest" description="Disordered" evidence="3">
    <location>
        <begin position="154"/>
        <end position="188"/>
    </location>
</feature>
<feature type="region of interest" description="Disordered" evidence="3">
    <location>
        <begin position="996"/>
        <end position="1049"/>
    </location>
</feature>
<dbReference type="InterPro" id="IPR007193">
    <property type="entry name" value="Upf2/Nmd2_C"/>
</dbReference>
<dbReference type="OrthoDB" id="27832at2759"/>
<dbReference type="Gene3D" id="4.10.80.160">
    <property type="match status" value="1"/>
</dbReference>
<feature type="region of interest" description="Disordered" evidence="3">
    <location>
        <begin position="1104"/>
        <end position="1159"/>
    </location>
</feature>
<evidence type="ECO:0000256" key="2">
    <source>
        <dbReference type="ARBA" id="ARBA00022490"/>
    </source>
</evidence>
<dbReference type="GO" id="GO:0000184">
    <property type="term" value="P:nuclear-transcribed mRNA catabolic process, nonsense-mediated decay"/>
    <property type="evidence" value="ECO:0007669"/>
    <property type="project" value="InterPro"/>
</dbReference>
<comment type="caution">
    <text evidence="5">The sequence shown here is derived from an EMBL/GenBank/DDBJ whole genome shotgun (WGS) entry which is preliminary data.</text>
</comment>
<name>A0A218Z8D7_9HELO</name>
<dbReference type="FunFam" id="1.25.40.180:FF:000037">
    <property type="entry name" value="Nonsense-mediated mRNA decay factor (Upf2)"/>
    <property type="match status" value="1"/>
</dbReference>
<feature type="domain" description="MIF4G" evidence="4">
    <location>
        <begin position="667"/>
        <end position="874"/>
    </location>
</feature>
<dbReference type="Pfam" id="PF02854">
    <property type="entry name" value="MIF4G"/>
    <property type="match status" value="2"/>
</dbReference>
<dbReference type="GO" id="GO:0005737">
    <property type="term" value="C:cytoplasm"/>
    <property type="evidence" value="ECO:0007669"/>
    <property type="project" value="UniProtKB-SubCell"/>
</dbReference>
<dbReference type="PANTHER" id="PTHR12839:SF7">
    <property type="entry name" value="REGULATOR OF NONSENSE TRANSCRIPTS 2"/>
    <property type="match status" value="1"/>
</dbReference>
<dbReference type="InterPro" id="IPR003890">
    <property type="entry name" value="MIF4G-like_typ-3"/>
</dbReference>
<dbReference type="InterPro" id="IPR039762">
    <property type="entry name" value="Nmd2/UPF2"/>
</dbReference>
<evidence type="ECO:0000313" key="6">
    <source>
        <dbReference type="Proteomes" id="UP000242519"/>
    </source>
</evidence>
<protein>
    <submittedName>
        <fullName evidence="5">Nonsense-mediated mRNA decay factor (Upf2)</fullName>
    </submittedName>
</protein>
<dbReference type="STRING" id="503106.A0A218Z8D7"/>
<dbReference type="FunFam" id="4.10.80.160:FF:000001">
    <property type="entry name" value="Nonsense-mediated mRNA decay factor (Upf2)"/>
    <property type="match status" value="1"/>
</dbReference>
<dbReference type="InParanoid" id="A0A218Z8D7"/>
<reference evidence="5 6" key="1">
    <citation type="submission" date="2017-04" db="EMBL/GenBank/DDBJ databases">
        <title>Draft genome sequence of Marssonina coronaria NL1: causal agent of apple blotch.</title>
        <authorList>
            <person name="Cheng Q."/>
        </authorList>
    </citation>
    <scope>NUCLEOTIDE SEQUENCE [LARGE SCALE GENOMIC DNA]</scope>
    <source>
        <strain evidence="5 6">NL1</strain>
    </source>
</reference>
<sequence>MDRRRKRELRELNSRAWNGEKDIFALNKSLDSSLKKNTAFIKRLRTAVSAAALGTFLQEIRTLSLHKYLSEIVSACYEGLCKLKSPGEIEAGVEIVSALHQRFGPAEFTKFLGWLVAAEAREKEEKERIIRQRVLLRVVTELWLVGVIRTLDDVSRPDDSSRGKESLSGNAGKSSDVKGKPGLASKGGGAEPFPLEVLKDLLGHDREHANLPLLVIFVKAFGWDILGVKEPGSEGRKTVEADGATTEANVVGDAHDKSASASPLGTAIEDPPLASAELQERFRNILKRYFEDVKTHLLRDQKAISKQARKDAEAYVKSGQVFEDRQANYEKAVKAQERLIANAQVLADAVGGEMPDLKESDDNSGAGNGGIGLVKTGEYLRGEADGAGIWEDEDERRFYENLVDLKGKVPGMLLEDGRKKKADTDEQVGKRVIQADAISEPTSTKEDDMSTAIANKTIGTQVDALLARLPDLTNKDLIDQAAVDFCFLNSKASRNRLVKAVQEIPKGRSDLLPSYSRLVATLGKYMPDITKSLVDHLDQEFRSLQRRKEKEFLGQARLGNIRYLAELTKFGVVPEHVIFHCLKVSLDDFSRMNIEIICNLLENCGRYLLRNPETSPRMTSFLETLKRKKSVQHIGQQERMLVENAVYYVDPPVRAAIQQKERTPIDLFIRKLIYLDMNTRNYTKILRQIRRLHWEETEVVAILEKVFSKPGKVKYGSIHLLAIMLISLYRYHQQFVIMVIDNVLESVVLGLEQNDFKFNQRRMAELRYLGELYNYRMVDHSVIFDTLYRILTFGHGGPPIPGRSNPFDMPDDFFRIRLVATVLESCGMFFNRGAAGKKLDYFLSFFQYYIYTKDQLPMDIEFIVQDVFALTRPQWKLASNIEEASRAFQLAIAQDQKTSGMDKVLEAEADDGESDKSSDDGLGDMEAEGGLPEADDEGDFESEDEIDIDANGDTVPSAPDTDSEEESIVVTRQEEEIDPEDEADFDRELAKLMAESLDSRKHERKPTFDVPLPMRRKEQTPHHVTATNESWTEDSPKDNSPSGIPTGTMAFSLLTKRGNRQQTRTVALPSDSTFAVAMKTKQAAEREEQKRIKDLVLNYDLRDGEEQDGDSTLAPLNPNFNIHGSKAGLDKAAGTNAARPADRSGNTRSAQRNRKLQLSDVDWYESKKNLLYVENKPVKDSKENAQSSGPSIKKPVMNSTPVGNPSGERAMQTARVSRQVGGRLIRKAILEAYASDTKKRGTK</sequence>
<dbReference type="SMART" id="SM00543">
    <property type="entry name" value="MIF4G"/>
    <property type="match status" value="2"/>
</dbReference>
<dbReference type="PANTHER" id="PTHR12839">
    <property type="entry name" value="NONSENSE-MEDIATED MRNA DECAY PROTEIN 2 UP-FRAMESHIFT SUPPRESSOR 2"/>
    <property type="match status" value="1"/>
</dbReference>
<evidence type="ECO:0000256" key="3">
    <source>
        <dbReference type="SAM" id="MobiDB-lite"/>
    </source>
</evidence>
<gene>
    <name evidence="5" type="ORF">B2J93_7454</name>
</gene>
<dbReference type="FunFam" id="1.25.40.180:FF:000052">
    <property type="entry name" value="Nonsense-mediated mRNA decay factor"/>
    <property type="match status" value="1"/>
</dbReference>
<feature type="compositionally biased region" description="Acidic residues" evidence="3">
    <location>
        <begin position="921"/>
        <end position="950"/>
    </location>
</feature>
<proteinExistence type="predicted"/>
<dbReference type="EMBL" id="MZNU01000176">
    <property type="protein sequence ID" value="OWP03436.1"/>
    <property type="molecule type" value="Genomic_DNA"/>
</dbReference>
<evidence type="ECO:0000259" key="4">
    <source>
        <dbReference type="SMART" id="SM00543"/>
    </source>
</evidence>
<feature type="region of interest" description="Disordered" evidence="3">
    <location>
        <begin position="908"/>
        <end position="983"/>
    </location>
</feature>
<keyword evidence="6" id="KW-1185">Reference proteome</keyword>
<dbReference type="Proteomes" id="UP000242519">
    <property type="component" value="Unassembled WGS sequence"/>
</dbReference>
<dbReference type="InterPro" id="IPR016024">
    <property type="entry name" value="ARM-type_fold"/>
</dbReference>